<comment type="similarity">
    <text evidence="2">Belongs to the EMC6 family.</text>
</comment>
<dbReference type="GeneID" id="68103993"/>
<name>A0AA88KRM5_NAELO</name>
<protein>
    <recommendedName>
        <fullName evidence="10">Rab5-interacting protein</fullName>
    </recommendedName>
</protein>
<sequence>MSLGKLLNSSSEWNNKEEVLKTIYWIKQIYAILCGLVFGITPILGFIGFASFGVSVALISYSVAYTIMRVSQNVIDSSSTVITEGMFPALTLFILTWTCTYSYLHA</sequence>
<evidence type="ECO:0000256" key="2">
    <source>
        <dbReference type="ARBA" id="ARBA00009436"/>
    </source>
</evidence>
<dbReference type="EMBL" id="PYSW02000004">
    <property type="protein sequence ID" value="KAG2392814.1"/>
    <property type="molecule type" value="Genomic_DNA"/>
</dbReference>
<dbReference type="RefSeq" id="XP_044554708.1">
    <property type="nucleotide sequence ID" value="XM_044687206.1"/>
</dbReference>
<dbReference type="Pfam" id="PF07019">
    <property type="entry name" value="EMC6"/>
    <property type="match status" value="1"/>
</dbReference>
<evidence type="ECO:0000313" key="9">
    <source>
        <dbReference type="Proteomes" id="UP000816034"/>
    </source>
</evidence>
<feature type="transmembrane region" description="Helical" evidence="7">
    <location>
        <begin position="81"/>
        <end position="104"/>
    </location>
</feature>
<dbReference type="PANTHER" id="PTHR12906:SF0">
    <property type="entry name" value="GEL COMPLEX SUBUNIT OPTI"/>
    <property type="match status" value="1"/>
</dbReference>
<evidence type="ECO:0000256" key="1">
    <source>
        <dbReference type="ARBA" id="ARBA00004477"/>
    </source>
</evidence>
<dbReference type="Proteomes" id="UP000816034">
    <property type="component" value="Unassembled WGS sequence"/>
</dbReference>
<keyword evidence="9" id="KW-1185">Reference proteome</keyword>
<evidence type="ECO:0000256" key="3">
    <source>
        <dbReference type="ARBA" id="ARBA00022692"/>
    </source>
</evidence>
<accession>A0AA88KRM5</accession>
<evidence type="ECO:0008006" key="10">
    <source>
        <dbReference type="Google" id="ProtNLM"/>
    </source>
</evidence>
<evidence type="ECO:0000313" key="8">
    <source>
        <dbReference type="EMBL" id="KAG2392814.1"/>
    </source>
</evidence>
<proteinExistence type="inferred from homology"/>
<dbReference type="GO" id="GO:0097250">
    <property type="term" value="P:mitochondrial respirasome assembly"/>
    <property type="evidence" value="ECO:0007669"/>
    <property type="project" value="InterPro"/>
</dbReference>
<dbReference type="AlphaFoldDB" id="A0AA88KRM5"/>
<gene>
    <name evidence="8" type="ORF">C9374_011539</name>
</gene>
<organism evidence="8 9">
    <name type="scientific">Naegleria lovaniensis</name>
    <name type="common">Amoeba</name>
    <dbReference type="NCBI Taxonomy" id="51637"/>
    <lineage>
        <taxon>Eukaryota</taxon>
        <taxon>Discoba</taxon>
        <taxon>Heterolobosea</taxon>
        <taxon>Tetramitia</taxon>
        <taxon>Eutetramitia</taxon>
        <taxon>Vahlkampfiidae</taxon>
        <taxon>Naegleria</taxon>
    </lineage>
</organism>
<keyword evidence="3 7" id="KW-0812">Transmembrane</keyword>
<dbReference type="InterPro" id="IPR010742">
    <property type="entry name" value="RCAF1"/>
</dbReference>
<dbReference type="PANTHER" id="PTHR12906">
    <property type="entry name" value="PROTEIN C20ORF24 RAB5-INTERACTING PROTEIN"/>
    <property type="match status" value="1"/>
</dbReference>
<dbReference type="InterPro" id="IPR029008">
    <property type="entry name" value="EMC6-like"/>
</dbReference>
<evidence type="ECO:0000256" key="6">
    <source>
        <dbReference type="ARBA" id="ARBA00023136"/>
    </source>
</evidence>
<keyword evidence="5 7" id="KW-1133">Transmembrane helix</keyword>
<dbReference type="GO" id="GO:0005789">
    <property type="term" value="C:endoplasmic reticulum membrane"/>
    <property type="evidence" value="ECO:0007669"/>
    <property type="project" value="UniProtKB-SubCell"/>
</dbReference>
<comment type="caution">
    <text evidence="8">The sequence shown here is derived from an EMBL/GenBank/DDBJ whole genome shotgun (WGS) entry which is preliminary data.</text>
</comment>
<evidence type="ECO:0000256" key="4">
    <source>
        <dbReference type="ARBA" id="ARBA00022824"/>
    </source>
</evidence>
<evidence type="ECO:0000256" key="5">
    <source>
        <dbReference type="ARBA" id="ARBA00022989"/>
    </source>
</evidence>
<keyword evidence="6 7" id="KW-0472">Membrane</keyword>
<dbReference type="GO" id="GO:0005739">
    <property type="term" value="C:mitochondrion"/>
    <property type="evidence" value="ECO:0007669"/>
    <property type="project" value="GOC"/>
</dbReference>
<comment type="subcellular location">
    <subcellularLocation>
        <location evidence="1">Endoplasmic reticulum membrane</location>
        <topology evidence="1">Multi-pass membrane protein</topology>
    </subcellularLocation>
</comment>
<keyword evidence="4" id="KW-0256">Endoplasmic reticulum</keyword>
<feature type="transmembrane region" description="Helical" evidence="7">
    <location>
        <begin position="29"/>
        <end position="61"/>
    </location>
</feature>
<evidence type="ECO:0000256" key="7">
    <source>
        <dbReference type="SAM" id="Phobius"/>
    </source>
</evidence>
<reference evidence="8 9" key="1">
    <citation type="journal article" date="2018" name="BMC Genomics">
        <title>The genome of Naegleria lovaniensis, the basis for a comparative approach to unravel pathogenicity factors of the human pathogenic amoeba N. fowleri.</title>
        <authorList>
            <person name="Liechti N."/>
            <person name="Schurch N."/>
            <person name="Bruggmann R."/>
            <person name="Wittwer M."/>
        </authorList>
    </citation>
    <scope>NUCLEOTIDE SEQUENCE [LARGE SCALE GENOMIC DNA]</scope>
    <source>
        <strain evidence="8 9">ATCC 30569</strain>
    </source>
</reference>